<evidence type="ECO:0000259" key="5">
    <source>
        <dbReference type="Pfam" id="PF17289"/>
    </source>
</evidence>
<dbReference type="EMBL" id="LR797158">
    <property type="protein sequence ID" value="CAB4190139.1"/>
    <property type="molecule type" value="Genomic_DNA"/>
</dbReference>
<feature type="domain" description="Terminase large subunit gp17-like C-terminal" evidence="5">
    <location>
        <begin position="364"/>
        <end position="452"/>
    </location>
</feature>
<dbReference type="InterPro" id="IPR035421">
    <property type="entry name" value="Terminase_6C"/>
</dbReference>
<keyword evidence="2" id="KW-0547">Nucleotide-binding</keyword>
<gene>
    <name evidence="7" type="ORF">UFOVP1191_37</name>
    <name evidence="8" type="ORF">UFOVP1252_22</name>
    <name evidence="6" type="ORF">UFOVP529_99</name>
</gene>
<evidence type="ECO:0000313" key="7">
    <source>
        <dbReference type="EMBL" id="CAB4190139.1"/>
    </source>
</evidence>
<dbReference type="NCBIfam" id="TIGR01630">
    <property type="entry name" value="psiM2_ORF9"/>
    <property type="match status" value="1"/>
</dbReference>
<dbReference type="EMBL" id="LR796510">
    <property type="protein sequence ID" value="CAB4149321.1"/>
    <property type="molecule type" value="Genomic_DNA"/>
</dbReference>
<proteinExistence type="predicted"/>
<dbReference type="Pfam" id="PF17289">
    <property type="entry name" value="Terminase_6C"/>
    <property type="match status" value="1"/>
</dbReference>
<dbReference type="EMBL" id="LR797211">
    <property type="protein sequence ID" value="CAB4194362.1"/>
    <property type="molecule type" value="Genomic_DNA"/>
</dbReference>
<evidence type="ECO:0000313" key="8">
    <source>
        <dbReference type="EMBL" id="CAB4194362.1"/>
    </source>
</evidence>
<reference evidence="7" key="1">
    <citation type="submission" date="2020-05" db="EMBL/GenBank/DDBJ databases">
        <authorList>
            <person name="Chiriac C."/>
            <person name="Salcher M."/>
            <person name="Ghai R."/>
            <person name="Kavagutti S V."/>
        </authorList>
    </citation>
    <scope>NUCLEOTIDE SEQUENCE</scope>
</reference>
<keyword evidence="3" id="KW-0067">ATP-binding</keyword>
<dbReference type="InterPro" id="IPR027417">
    <property type="entry name" value="P-loop_NTPase"/>
</dbReference>
<accession>A0A6J5QZS7</accession>
<protein>
    <submittedName>
        <fullName evidence="7">Archaeophage PsiM2, terminase large subunit</fullName>
    </submittedName>
</protein>
<evidence type="ECO:0000256" key="2">
    <source>
        <dbReference type="ARBA" id="ARBA00022741"/>
    </source>
</evidence>
<sequence>MDSKTYRLWLREQAKTSDAAFAEYISNLVFPKHLREMERFLDKNERALVLMPRGHAKTTQLIHRVARLIGVNQGKIRVGILTSVLSDALARSRAIKSIIESPHFAEIFEWAQGGVAGPKWTDEVWTIKGANMGKDATCFADGLGSIKPGARLDILIGDDMVGMKENATAVQRQKASDTYWQVVDPMLVPGAKRWYIGTRWHEDDFYNGLKDKGTPVMLRRAVEGDQILWPQMYTVADMDKKREELGTPIFMLQFQNDVTSMGGNIFRYDKFKQVDSAPPGARRVGIDLASSASERSDYTSCVEVVEDADHNLYVTGAWKARLAEGHRDWLTGVDREGNLVAENGPRLLWPKYLLPNPDEMTESARNFESVNIEAVQHQSTFVREVLGTTNLPARPVRPDKDKVTRARGLAARYEAGKVFHVKNAPGIRELEQEMAAFPNGEHDDLVDALVYAADLSGTQFYFTSAKLGSRF</sequence>
<dbReference type="InterPro" id="IPR006517">
    <property type="entry name" value="Phage_terminase_lsu-like_C"/>
</dbReference>
<keyword evidence="4" id="KW-0231">Viral genome packaging</keyword>
<evidence type="ECO:0000256" key="4">
    <source>
        <dbReference type="ARBA" id="ARBA00023219"/>
    </source>
</evidence>
<dbReference type="GO" id="GO:0005524">
    <property type="term" value="F:ATP binding"/>
    <property type="evidence" value="ECO:0007669"/>
    <property type="project" value="UniProtKB-KW"/>
</dbReference>
<evidence type="ECO:0000256" key="1">
    <source>
        <dbReference type="ARBA" id="ARBA00022612"/>
    </source>
</evidence>
<name>A0A6J5QZS7_9CAUD</name>
<organism evidence="7">
    <name type="scientific">uncultured Caudovirales phage</name>
    <dbReference type="NCBI Taxonomy" id="2100421"/>
    <lineage>
        <taxon>Viruses</taxon>
        <taxon>Duplodnaviria</taxon>
        <taxon>Heunggongvirae</taxon>
        <taxon>Uroviricota</taxon>
        <taxon>Caudoviricetes</taxon>
        <taxon>Peduoviridae</taxon>
        <taxon>Maltschvirus</taxon>
        <taxon>Maltschvirus maltsch</taxon>
    </lineage>
</organism>
<evidence type="ECO:0000313" key="6">
    <source>
        <dbReference type="EMBL" id="CAB4149321.1"/>
    </source>
</evidence>
<evidence type="ECO:0000256" key="3">
    <source>
        <dbReference type="ARBA" id="ARBA00022840"/>
    </source>
</evidence>
<dbReference type="Gene3D" id="3.40.50.300">
    <property type="entry name" value="P-loop containing nucleotide triphosphate hydrolases"/>
    <property type="match status" value="1"/>
</dbReference>
<keyword evidence="1" id="KW-1188">Viral release from host cell</keyword>